<protein>
    <recommendedName>
        <fullName evidence="2">Membrane anchor Opy2 N-terminal domain-containing protein</fullName>
    </recommendedName>
</protein>
<feature type="domain" description="Membrane anchor Opy2 N-terminal" evidence="2">
    <location>
        <begin position="67"/>
        <end position="99"/>
    </location>
</feature>
<dbReference type="Proteomes" id="UP001221142">
    <property type="component" value="Unassembled WGS sequence"/>
</dbReference>
<gene>
    <name evidence="3" type="ORF">FB45DRAFT_942008</name>
</gene>
<proteinExistence type="predicted"/>
<dbReference type="EMBL" id="JARKIF010000034">
    <property type="protein sequence ID" value="KAJ7610913.1"/>
    <property type="molecule type" value="Genomic_DNA"/>
</dbReference>
<evidence type="ECO:0000313" key="3">
    <source>
        <dbReference type="EMBL" id="KAJ7610913.1"/>
    </source>
</evidence>
<dbReference type="AlphaFoldDB" id="A0AAD7B5S2"/>
<dbReference type="InterPro" id="IPR018571">
    <property type="entry name" value="Membrane_anchor_Opy2_N"/>
</dbReference>
<name>A0AAD7B5S2_9AGAR</name>
<comment type="caution">
    <text evidence="3">The sequence shown here is derived from an EMBL/GenBank/DDBJ whole genome shotgun (WGS) entry which is preliminary data.</text>
</comment>
<evidence type="ECO:0000313" key="4">
    <source>
        <dbReference type="Proteomes" id="UP001221142"/>
    </source>
</evidence>
<dbReference type="Pfam" id="PF09463">
    <property type="entry name" value="Opy2"/>
    <property type="match status" value="1"/>
</dbReference>
<accession>A0AAD7B5S2</accession>
<keyword evidence="4" id="KW-1185">Reference proteome</keyword>
<organism evidence="3 4">
    <name type="scientific">Roridomyces roridus</name>
    <dbReference type="NCBI Taxonomy" id="1738132"/>
    <lineage>
        <taxon>Eukaryota</taxon>
        <taxon>Fungi</taxon>
        <taxon>Dikarya</taxon>
        <taxon>Basidiomycota</taxon>
        <taxon>Agaricomycotina</taxon>
        <taxon>Agaricomycetes</taxon>
        <taxon>Agaricomycetidae</taxon>
        <taxon>Agaricales</taxon>
        <taxon>Marasmiineae</taxon>
        <taxon>Mycenaceae</taxon>
        <taxon>Roridomyces</taxon>
    </lineage>
</organism>
<feature type="region of interest" description="Disordered" evidence="1">
    <location>
        <begin position="157"/>
        <end position="178"/>
    </location>
</feature>
<evidence type="ECO:0000259" key="2">
    <source>
        <dbReference type="Pfam" id="PF09463"/>
    </source>
</evidence>
<evidence type="ECO:0000256" key="1">
    <source>
        <dbReference type="SAM" id="MobiDB-lite"/>
    </source>
</evidence>
<reference evidence="3" key="1">
    <citation type="submission" date="2023-03" db="EMBL/GenBank/DDBJ databases">
        <title>Massive genome expansion in bonnet fungi (Mycena s.s.) driven by repeated elements and novel gene families across ecological guilds.</title>
        <authorList>
            <consortium name="Lawrence Berkeley National Laboratory"/>
            <person name="Harder C.B."/>
            <person name="Miyauchi S."/>
            <person name="Viragh M."/>
            <person name="Kuo A."/>
            <person name="Thoen E."/>
            <person name="Andreopoulos B."/>
            <person name="Lu D."/>
            <person name="Skrede I."/>
            <person name="Drula E."/>
            <person name="Henrissat B."/>
            <person name="Morin E."/>
            <person name="Kohler A."/>
            <person name="Barry K."/>
            <person name="LaButti K."/>
            <person name="Morin E."/>
            <person name="Salamov A."/>
            <person name="Lipzen A."/>
            <person name="Mereny Z."/>
            <person name="Hegedus B."/>
            <person name="Baldrian P."/>
            <person name="Stursova M."/>
            <person name="Weitz H."/>
            <person name="Taylor A."/>
            <person name="Grigoriev I.V."/>
            <person name="Nagy L.G."/>
            <person name="Martin F."/>
            <person name="Kauserud H."/>
        </authorList>
    </citation>
    <scope>NUCLEOTIDE SEQUENCE</scope>
    <source>
        <strain evidence="3">9284</strain>
    </source>
</reference>
<sequence length="205" mass="20876">MVATWIDKGANRSSIHGCQCELNEDCITFTFRPLILALSSPRSTVPTMRVTSLLLFVSAASVVSSQCIQCPADPQCNCASNETCFLQARSCTTCASIQCIASTSSAASSTPSTGCIQCGPTPECNCAADQTCFQEQRTCTTCANVQCVASTSLSSTADSAATPASDSSASQSSQGTGSSATVPALVPRVFGAVGLGLAVAGVLCR</sequence>